<keyword evidence="1" id="KW-0812">Transmembrane</keyword>
<dbReference type="AlphaFoldDB" id="A0AA36MW88"/>
<reference evidence="2" key="1">
    <citation type="submission" date="2023-08" db="EMBL/GenBank/DDBJ databases">
        <authorList>
            <person name="Chen Y."/>
            <person name="Shah S."/>
            <person name="Dougan E. K."/>
            <person name="Thang M."/>
            <person name="Chan C."/>
        </authorList>
    </citation>
    <scope>NUCLEOTIDE SEQUENCE</scope>
</reference>
<feature type="transmembrane region" description="Helical" evidence="1">
    <location>
        <begin position="7"/>
        <end position="26"/>
    </location>
</feature>
<accession>A0AA36MW88</accession>
<keyword evidence="1" id="KW-0472">Membrane</keyword>
<evidence type="ECO:0000256" key="1">
    <source>
        <dbReference type="SAM" id="Phobius"/>
    </source>
</evidence>
<feature type="transmembrane region" description="Helical" evidence="1">
    <location>
        <begin position="230"/>
        <end position="252"/>
    </location>
</feature>
<evidence type="ECO:0000313" key="3">
    <source>
        <dbReference type="Proteomes" id="UP001178507"/>
    </source>
</evidence>
<keyword evidence="3" id="KW-1185">Reference proteome</keyword>
<gene>
    <name evidence="2" type="ORF">EVOR1521_LOCUS8919</name>
</gene>
<comment type="caution">
    <text evidence="2">The sequence shown here is derived from an EMBL/GenBank/DDBJ whole genome shotgun (WGS) entry which is preliminary data.</text>
</comment>
<protein>
    <submittedName>
        <fullName evidence="2">Uncharacterized protein</fullName>
    </submittedName>
</protein>
<feature type="transmembrane region" description="Helical" evidence="1">
    <location>
        <begin position="74"/>
        <end position="98"/>
    </location>
</feature>
<keyword evidence="1" id="KW-1133">Transmembrane helix</keyword>
<name>A0AA36MW88_9DINO</name>
<feature type="transmembrane region" description="Helical" evidence="1">
    <location>
        <begin position="198"/>
        <end position="218"/>
    </location>
</feature>
<evidence type="ECO:0000313" key="2">
    <source>
        <dbReference type="EMBL" id="CAJ1381138.1"/>
    </source>
</evidence>
<sequence length="324" mass="34526">MGLCSALLALTYWAVDLMLCVLLLMVCYGKTGMLTTVLTIIDENSDPATQLLAKCPSWTIQNSEQLRSLDWTQFLVLGILTIKVSLFFGAALSFALSITGGMCPRTPKIVAHRLAMMSLFVSGTALLFCINGFALEWKTDGNPFHPGTSPRDIDSDYYYSSVCSGYGGCSGSYSDVVALHDDWCPTGVSPLLAESSSLASAGLIVFGVELVSLLACLVRGCHTGWKGRVVITYLLAAPAILAALFGLVIGGIQYPVSMIYILAHAIWQYMRIPINLLVGVDQNKVDTDFKQPSDDVVPGVIGAMVGDGDGGDGSVADDSGYMGY</sequence>
<organism evidence="2 3">
    <name type="scientific">Effrenium voratum</name>
    <dbReference type="NCBI Taxonomy" id="2562239"/>
    <lineage>
        <taxon>Eukaryota</taxon>
        <taxon>Sar</taxon>
        <taxon>Alveolata</taxon>
        <taxon>Dinophyceae</taxon>
        <taxon>Suessiales</taxon>
        <taxon>Symbiodiniaceae</taxon>
        <taxon>Effrenium</taxon>
    </lineage>
</organism>
<dbReference type="Proteomes" id="UP001178507">
    <property type="component" value="Unassembled WGS sequence"/>
</dbReference>
<dbReference type="EMBL" id="CAUJNA010000780">
    <property type="protein sequence ID" value="CAJ1381138.1"/>
    <property type="molecule type" value="Genomic_DNA"/>
</dbReference>
<proteinExistence type="predicted"/>
<feature type="transmembrane region" description="Helical" evidence="1">
    <location>
        <begin position="110"/>
        <end position="134"/>
    </location>
</feature>